<comment type="caution">
    <text evidence="2">The sequence shown here is derived from an EMBL/GenBank/DDBJ whole genome shotgun (WGS) entry which is preliminary data.</text>
</comment>
<name>A0A0K9Q1Q1_ZOSMR</name>
<organism evidence="2 3">
    <name type="scientific">Zostera marina</name>
    <name type="common">Eelgrass</name>
    <dbReference type="NCBI Taxonomy" id="29655"/>
    <lineage>
        <taxon>Eukaryota</taxon>
        <taxon>Viridiplantae</taxon>
        <taxon>Streptophyta</taxon>
        <taxon>Embryophyta</taxon>
        <taxon>Tracheophyta</taxon>
        <taxon>Spermatophyta</taxon>
        <taxon>Magnoliopsida</taxon>
        <taxon>Liliopsida</taxon>
        <taxon>Zosteraceae</taxon>
        <taxon>Zostera</taxon>
    </lineage>
</organism>
<dbReference type="AlphaFoldDB" id="A0A0K9Q1Q1"/>
<gene>
    <name evidence="2" type="ORF">ZOSMA_12G00760</name>
</gene>
<dbReference type="EMBL" id="LFYR01000338">
    <property type="protein sequence ID" value="KMZ74390.1"/>
    <property type="molecule type" value="Genomic_DNA"/>
</dbReference>
<feature type="region of interest" description="Disordered" evidence="1">
    <location>
        <begin position="83"/>
        <end position="126"/>
    </location>
</feature>
<feature type="compositionally biased region" description="Polar residues" evidence="1">
    <location>
        <begin position="113"/>
        <end position="126"/>
    </location>
</feature>
<reference evidence="3" key="1">
    <citation type="journal article" date="2016" name="Nature">
        <title>The genome of the seagrass Zostera marina reveals angiosperm adaptation to the sea.</title>
        <authorList>
            <person name="Olsen J.L."/>
            <person name="Rouze P."/>
            <person name="Verhelst B."/>
            <person name="Lin Y.-C."/>
            <person name="Bayer T."/>
            <person name="Collen J."/>
            <person name="Dattolo E."/>
            <person name="De Paoli E."/>
            <person name="Dittami S."/>
            <person name="Maumus F."/>
            <person name="Michel G."/>
            <person name="Kersting A."/>
            <person name="Lauritano C."/>
            <person name="Lohaus R."/>
            <person name="Toepel M."/>
            <person name="Tonon T."/>
            <person name="Vanneste K."/>
            <person name="Amirebrahimi M."/>
            <person name="Brakel J."/>
            <person name="Bostroem C."/>
            <person name="Chovatia M."/>
            <person name="Grimwood J."/>
            <person name="Jenkins J.W."/>
            <person name="Jueterbock A."/>
            <person name="Mraz A."/>
            <person name="Stam W.T."/>
            <person name="Tice H."/>
            <person name="Bornberg-Bauer E."/>
            <person name="Green P.J."/>
            <person name="Pearson G.A."/>
            <person name="Procaccini G."/>
            <person name="Duarte C.M."/>
            <person name="Schmutz J."/>
            <person name="Reusch T.B.H."/>
            <person name="Van de Peer Y."/>
        </authorList>
    </citation>
    <scope>NUCLEOTIDE SEQUENCE [LARGE SCALE GENOMIC DNA]</scope>
    <source>
        <strain evidence="3">cv. Finnish</strain>
    </source>
</reference>
<proteinExistence type="predicted"/>
<protein>
    <submittedName>
        <fullName evidence="2">Uncharacterized protein</fullName>
    </submittedName>
</protein>
<feature type="compositionally biased region" description="Basic and acidic residues" evidence="1">
    <location>
        <begin position="10"/>
        <end position="41"/>
    </location>
</feature>
<dbReference type="Proteomes" id="UP000036987">
    <property type="component" value="Unassembled WGS sequence"/>
</dbReference>
<feature type="compositionally biased region" description="Basic residues" evidence="1">
    <location>
        <begin position="92"/>
        <end position="102"/>
    </location>
</feature>
<evidence type="ECO:0000256" key="1">
    <source>
        <dbReference type="SAM" id="MobiDB-lite"/>
    </source>
</evidence>
<keyword evidence="3" id="KW-1185">Reference proteome</keyword>
<feature type="region of interest" description="Disordered" evidence="1">
    <location>
        <begin position="1"/>
        <end position="71"/>
    </location>
</feature>
<feature type="compositionally biased region" description="Basic residues" evidence="1">
    <location>
        <begin position="42"/>
        <end position="52"/>
    </location>
</feature>
<accession>A0A0K9Q1Q1</accession>
<sequence length="285" mass="31647">MSLMNEMEAESLKEENENSDAANDHSESSGKSDSSDSNDEKKRKKMITKGKKPVVEKKKQQQKKKNTTNEVNAVKLMTDAISSIDKEPPRILVKKKSSKKNKILQSPIRRSTRLSSGRSESVGSLNTTDKCLAKIKKPKESKKVRFGNDEILVEEDDAMVHTDVVMVHTHAAMVHTDAVTGEDKAAMEKPKEKVRINFTPPSFNLQLYVAEKGKSKAGQYDSEAVKVDSKVVNVSSVGPNVSYKAGHVTYEGNNEPIKLPSYVVKGEGSTDYPTMRKVKEELYEA</sequence>
<evidence type="ECO:0000313" key="2">
    <source>
        <dbReference type="EMBL" id="KMZ74390.1"/>
    </source>
</evidence>
<evidence type="ECO:0000313" key="3">
    <source>
        <dbReference type="Proteomes" id="UP000036987"/>
    </source>
</evidence>